<protein>
    <submittedName>
        <fullName evidence="2">Uncharacterized protein</fullName>
    </submittedName>
</protein>
<gene>
    <name evidence="2" type="ORF">SKAU_G00125160</name>
</gene>
<keyword evidence="3" id="KW-1185">Reference proteome</keyword>
<feature type="compositionally biased region" description="Basic and acidic residues" evidence="1">
    <location>
        <begin position="71"/>
        <end position="86"/>
    </location>
</feature>
<feature type="region of interest" description="Disordered" evidence="1">
    <location>
        <begin position="1"/>
        <end position="30"/>
    </location>
</feature>
<evidence type="ECO:0000313" key="3">
    <source>
        <dbReference type="Proteomes" id="UP001152622"/>
    </source>
</evidence>
<organism evidence="2 3">
    <name type="scientific">Synaphobranchus kaupii</name>
    <name type="common">Kaup's arrowtooth eel</name>
    <dbReference type="NCBI Taxonomy" id="118154"/>
    <lineage>
        <taxon>Eukaryota</taxon>
        <taxon>Metazoa</taxon>
        <taxon>Chordata</taxon>
        <taxon>Craniata</taxon>
        <taxon>Vertebrata</taxon>
        <taxon>Euteleostomi</taxon>
        <taxon>Actinopterygii</taxon>
        <taxon>Neopterygii</taxon>
        <taxon>Teleostei</taxon>
        <taxon>Anguilliformes</taxon>
        <taxon>Synaphobranchidae</taxon>
        <taxon>Synaphobranchus</taxon>
    </lineage>
</organism>
<name>A0A9Q1FPB1_SYNKA</name>
<dbReference type="AlphaFoldDB" id="A0A9Q1FPB1"/>
<accession>A0A9Q1FPB1</accession>
<proteinExistence type="predicted"/>
<evidence type="ECO:0000256" key="1">
    <source>
        <dbReference type="SAM" id="MobiDB-lite"/>
    </source>
</evidence>
<feature type="compositionally biased region" description="Basic and acidic residues" evidence="1">
    <location>
        <begin position="7"/>
        <end position="22"/>
    </location>
</feature>
<evidence type="ECO:0000313" key="2">
    <source>
        <dbReference type="EMBL" id="KAJ8363685.1"/>
    </source>
</evidence>
<dbReference type="Proteomes" id="UP001152622">
    <property type="component" value="Chromosome 4"/>
</dbReference>
<dbReference type="EMBL" id="JAINUF010000004">
    <property type="protein sequence ID" value="KAJ8363685.1"/>
    <property type="molecule type" value="Genomic_DNA"/>
</dbReference>
<reference evidence="2" key="1">
    <citation type="journal article" date="2023" name="Science">
        <title>Genome structures resolve the early diversification of teleost fishes.</title>
        <authorList>
            <person name="Parey E."/>
            <person name="Louis A."/>
            <person name="Montfort J."/>
            <person name="Bouchez O."/>
            <person name="Roques C."/>
            <person name="Iampietro C."/>
            <person name="Lluch J."/>
            <person name="Castinel A."/>
            <person name="Donnadieu C."/>
            <person name="Desvignes T."/>
            <person name="Floi Bucao C."/>
            <person name="Jouanno E."/>
            <person name="Wen M."/>
            <person name="Mejri S."/>
            <person name="Dirks R."/>
            <person name="Jansen H."/>
            <person name="Henkel C."/>
            <person name="Chen W.J."/>
            <person name="Zahm M."/>
            <person name="Cabau C."/>
            <person name="Klopp C."/>
            <person name="Thompson A.W."/>
            <person name="Robinson-Rechavi M."/>
            <person name="Braasch I."/>
            <person name="Lecointre G."/>
            <person name="Bobe J."/>
            <person name="Postlethwait J.H."/>
            <person name="Berthelot C."/>
            <person name="Roest Crollius H."/>
            <person name="Guiguen Y."/>
        </authorList>
    </citation>
    <scope>NUCLEOTIDE SEQUENCE</scope>
    <source>
        <strain evidence="2">WJC10195</strain>
    </source>
</reference>
<sequence>MTVDESSQLKKEQQQDVKHTAESRSPAHPSVCHLTLQTALPASPLIMQQQSVRKVRDLPAVLTARAYVRAGEARRERPEEAIRASERSPASGRRKPDPGVTHTAHRVPRTV</sequence>
<comment type="caution">
    <text evidence="2">The sequence shown here is derived from an EMBL/GenBank/DDBJ whole genome shotgun (WGS) entry which is preliminary data.</text>
</comment>
<feature type="region of interest" description="Disordered" evidence="1">
    <location>
        <begin position="70"/>
        <end position="111"/>
    </location>
</feature>